<keyword evidence="2" id="KW-1185">Reference proteome</keyword>
<accession>A0A4C1TIF6</accession>
<dbReference type="AlphaFoldDB" id="A0A4C1TIF6"/>
<dbReference type="OrthoDB" id="410404at2759"/>
<evidence type="ECO:0000313" key="2">
    <source>
        <dbReference type="Proteomes" id="UP000299102"/>
    </source>
</evidence>
<organism evidence="1 2">
    <name type="scientific">Eumeta variegata</name>
    <name type="common">Bagworm moth</name>
    <name type="synonym">Eumeta japonica</name>
    <dbReference type="NCBI Taxonomy" id="151549"/>
    <lineage>
        <taxon>Eukaryota</taxon>
        <taxon>Metazoa</taxon>
        <taxon>Ecdysozoa</taxon>
        <taxon>Arthropoda</taxon>
        <taxon>Hexapoda</taxon>
        <taxon>Insecta</taxon>
        <taxon>Pterygota</taxon>
        <taxon>Neoptera</taxon>
        <taxon>Endopterygota</taxon>
        <taxon>Lepidoptera</taxon>
        <taxon>Glossata</taxon>
        <taxon>Ditrysia</taxon>
        <taxon>Tineoidea</taxon>
        <taxon>Psychidae</taxon>
        <taxon>Oiketicinae</taxon>
        <taxon>Eumeta</taxon>
    </lineage>
</organism>
<dbReference type="EMBL" id="BGZK01000063">
    <property type="protein sequence ID" value="GBP14329.1"/>
    <property type="molecule type" value="Genomic_DNA"/>
</dbReference>
<evidence type="ECO:0000313" key="1">
    <source>
        <dbReference type="EMBL" id="GBP14329.1"/>
    </source>
</evidence>
<gene>
    <name evidence="1" type="ORF">EVAR_92329_1</name>
</gene>
<sequence>MRSKDSFDELNQYMRLELTVLWQLSKFTLIDESDKKTNVSRLLISAPMYGSESWVWQKKNESRINAVAIRSLRTVTRLCTRWIPHNWTDAQKRRKTMQRFAGGASMLSSTWLMSQLLAPMRRSERYFQSPPLGIGVNCDELPAAGSGHCLANYNRSAETSMFMKDSIGTLLAVVRAANGVLVATVDV</sequence>
<name>A0A4C1TIF6_EUMVA</name>
<reference evidence="1 2" key="1">
    <citation type="journal article" date="2019" name="Commun. Biol.">
        <title>The bagworm genome reveals a unique fibroin gene that provides high tensile strength.</title>
        <authorList>
            <person name="Kono N."/>
            <person name="Nakamura H."/>
            <person name="Ohtoshi R."/>
            <person name="Tomita M."/>
            <person name="Numata K."/>
            <person name="Arakawa K."/>
        </authorList>
    </citation>
    <scope>NUCLEOTIDE SEQUENCE [LARGE SCALE GENOMIC DNA]</scope>
</reference>
<comment type="caution">
    <text evidence="1">The sequence shown here is derived from an EMBL/GenBank/DDBJ whole genome shotgun (WGS) entry which is preliminary data.</text>
</comment>
<protein>
    <submittedName>
        <fullName evidence="1">Uncharacterized protein</fullName>
    </submittedName>
</protein>
<proteinExistence type="predicted"/>
<dbReference type="Proteomes" id="UP000299102">
    <property type="component" value="Unassembled WGS sequence"/>
</dbReference>